<evidence type="ECO:0000313" key="6">
    <source>
        <dbReference type="EMBL" id="MBB5781643.1"/>
    </source>
</evidence>
<reference evidence="6 7" key="1">
    <citation type="submission" date="2020-08" db="EMBL/GenBank/DDBJ databases">
        <title>Sequencing the genomes of 1000 actinobacteria strains.</title>
        <authorList>
            <person name="Klenk H.-P."/>
        </authorList>
    </citation>
    <scope>NUCLEOTIDE SEQUENCE [LARGE SCALE GENOMIC DNA]</scope>
    <source>
        <strain evidence="6 7">DSM 45507</strain>
    </source>
</reference>
<accession>A0A7W9GDF5</accession>
<dbReference type="RefSeq" id="WP_221519762.1">
    <property type="nucleotide sequence ID" value="NZ_JACHMB010000001.1"/>
</dbReference>
<keyword evidence="1" id="KW-0285">Flavoprotein</keyword>
<keyword evidence="2" id="KW-0274">FAD</keyword>
<dbReference type="Pfam" id="PF13450">
    <property type="entry name" value="NAD_binding_8"/>
    <property type="match status" value="1"/>
</dbReference>
<dbReference type="Proteomes" id="UP000579153">
    <property type="component" value="Unassembled WGS sequence"/>
</dbReference>
<gene>
    <name evidence="6" type="ORF">HD596_008399</name>
</gene>
<dbReference type="GO" id="GO:0004497">
    <property type="term" value="F:monooxygenase activity"/>
    <property type="evidence" value="ECO:0007669"/>
    <property type="project" value="UniProtKB-KW"/>
</dbReference>
<sequence length="393" mass="42407">MTLRVIIAGAGLGGLTLAHGLRRAGMEAAVYERDPAPDSRAQGARFHIDDRGKHALHACLPPAHAELFEATLGHDSRALKVIGDVNGRLELLATNSFDGEDGRPDAVRPGHPVSRQLLRRILLNGMEDHVRFGREFVRFEYLGQGVRAYFADGGHADGDLLVGADGIGSAVRRQLLPHAEVIDTGARWLGGKTPITVEITGTGIIDLIGSSFTITELDDLGMILAAMQFKEPPLSAAARLLPGLEPGEATDFLMWALIPPNDRLGAGFQTLGTTRLWERARELVEPAHPTLRLVVEQAWPEQTLCLPLGASMPVEPWQPSAVTLLGDAIHAMPPNRGSGANTALQDAGRLCRYLVDERPLLDAVATYEEEMRRDGFEAVNASVSAMGEFLLRG</sequence>
<name>A0A7W9GDF5_9ACTN</name>
<dbReference type="EMBL" id="JACHMB010000001">
    <property type="protein sequence ID" value="MBB5781643.1"/>
    <property type="molecule type" value="Genomic_DNA"/>
</dbReference>
<evidence type="ECO:0000313" key="7">
    <source>
        <dbReference type="Proteomes" id="UP000579153"/>
    </source>
</evidence>
<keyword evidence="7" id="KW-1185">Reference proteome</keyword>
<evidence type="ECO:0000259" key="5">
    <source>
        <dbReference type="Pfam" id="PF01494"/>
    </source>
</evidence>
<dbReference type="InterPro" id="IPR036188">
    <property type="entry name" value="FAD/NAD-bd_sf"/>
</dbReference>
<evidence type="ECO:0000256" key="3">
    <source>
        <dbReference type="ARBA" id="ARBA00023002"/>
    </source>
</evidence>
<dbReference type="PANTHER" id="PTHR47178">
    <property type="entry name" value="MONOOXYGENASE, FAD-BINDING"/>
    <property type="match status" value="1"/>
</dbReference>
<organism evidence="6 7">
    <name type="scientific">Nonomuraea jabiensis</name>
    <dbReference type="NCBI Taxonomy" id="882448"/>
    <lineage>
        <taxon>Bacteria</taxon>
        <taxon>Bacillati</taxon>
        <taxon>Actinomycetota</taxon>
        <taxon>Actinomycetes</taxon>
        <taxon>Streptosporangiales</taxon>
        <taxon>Streptosporangiaceae</taxon>
        <taxon>Nonomuraea</taxon>
    </lineage>
</organism>
<evidence type="ECO:0000256" key="2">
    <source>
        <dbReference type="ARBA" id="ARBA00022827"/>
    </source>
</evidence>
<dbReference type="AlphaFoldDB" id="A0A7W9GDF5"/>
<dbReference type="Pfam" id="PF01494">
    <property type="entry name" value="FAD_binding_3"/>
    <property type="match status" value="1"/>
</dbReference>
<comment type="caution">
    <text evidence="6">The sequence shown here is derived from an EMBL/GenBank/DDBJ whole genome shotgun (WGS) entry which is preliminary data.</text>
</comment>
<protein>
    <submittedName>
        <fullName evidence="6">2-polyprenyl-6-methoxyphenol hydroxylase-like FAD-dependent oxidoreductase</fullName>
    </submittedName>
</protein>
<dbReference type="PANTHER" id="PTHR47178:SF5">
    <property type="entry name" value="FAD-BINDING DOMAIN-CONTAINING PROTEIN"/>
    <property type="match status" value="1"/>
</dbReference>
<evidence type="ECO:0000256" key="4">
    <source>
        <dbReference type="ARBA" id="ARBA00023033"/>
    </source>
</evidence>
<dbReference type="Gene3D" id="3.50.50.60">
    <property type="entry name" value="FAD/NAD(P)-binding domain"/>
    <property type="match status" value="1"/>
</dbReference>
<dbReference type="GO" id="GO:0071949">
    <property type="term" value="F:FAD binding"/>
    <property type="evidence" value="ECO:0007669"/>
    <property type="project" value="InterPro"/>
</dbReference>
<proteinExistence type="predicted"/>
<dbReference type="InterPro" id="IPR002938">
    <property type="entry name" value="FAD-bd"/>
</dbReference>
<dbReference type="SUPFAM" id="SSF51905">
    <property type="entry name" value="FAD/NAD(P)-binding domain"/>
    <property type="match status" value="1"/>
</dbReference>
<evidence type="ECO:0000256" key="1">
    <source>
        <dbReference type="ARBA" id="ARBA00022630"/>
    </source>
</evidence>
<keyword evidence="3" id="KW-0560">Oxidoreductase</keyword>
<keyword evidence="4" id="KW-0503">Monooxygenase</keyword>
<dbReference type="PRINTS" id="PR00420">
    <property type="entry name" value="RNGMNOXGNASE"/>
</dbReference>
<feature type="domain" description="FAD-binding" evidence="5">
    <location>
        <begin position="310"/>
        <end position="355"/>
    </location>
</feature>